<protein>
    <submittedName>
        <fullName evidence="1">Uncharacterized protein</fullName>
    </submittedName>
</protein>
<dbReference type="KEGG" id="ccx:COCOR_00492"/>
<dbReference type="AlphaFoldDB" id="H8N199"/>
<sequence>MTQKPCIRVSGRSLGLCGALLSTFLFLTATLASSIGFAASPSKSTPEQVSGCPDCDPNLCEPEFCDGIDNDCDGKVDEGFPRTGYRDADGDGYGAGAAKQGCLQHLTKVRAGLAVGKGHPQLEGHGP</sequence>
<reference evidence="1 2" key="1">
    <citation type="journal article" date="2012" name="J. Bacteriol.">
        <title>Complete Genome Sequence of the Fruiting Myxobacterium Corallococcus coralloides DSM 2259.</title>
        <authorList>
            <person name="Huntley S."/>
            <person name="Zhang Y."/>
            <person name="Treuner-Lange A."/>
            <person name="Kneip S."/>
            <person name="Sensen C.W."/>
            <person name="Sogaard-Andersen L."/>
        </authorList>
    </citation>
    <scope>NUCLEOTIDE SEQUENCE [LARGE SCALE GENOMIC DNA]</scope>
    <source>
        <strain evidence="2">ATCC 25202 / DSM 2259 / NBRC 100086 / M2</strain>
    </source>
</reference>
<dbReference type="EMBL" id="CP003389">
    <property type="protein sequence ID" value="AFE03520.1"/>
    <property type="molecule type" value="Genomic_DNA"/>
</dbReference>
<accession>H8N199</accession>
<organism evidence="1 2">
    <name type="scientific">Corallococcus coralloides (strain ATCC 25202 / DSM 2259 / NBRC 100086 / M2)</name>
    <name type="common">Myxococcus coralloides</name>
    <dbReference type="NCBI Taxonomy" id="1144275"/>
    <lineage>
        <taxon>Bacteria</taxon>
        <taxon>Pseudomonadati</taxon>
        <taxon>Myxococcota</taxon>
        <taxon>Myxococcia</taxon>
        <taxon>Myxococcales</taxon>
        <taxon>Cystobacterineae</taxon>
        <taxon>Myxococcaceae</taxon>
        <taxon>Corallococcus</taxon>
    </lineage>
</organism>
<gene>
    <name evidence="1" type="ordered locus">COCOR_00492</name>
</gene>
<proteinExistence type="predicted"/>
<evidence type="ECO:0000313" key="1">
    <source>
        <dbReference type="EMBL" id="AFE03520.1"/>
    </source>
</evidence>
<dbReference type="Proteomes" id="UP000007587">
    <property type="component" value="Chromosome"/>
</dbReference>
<evidence type="ECO:0000313" key="2">
    <source>
        <dbReference type="Proteomes" id="UP000007587"/>
    </source>
</evidence>
<dbReference type="HOGENOM" id="CLU_1966845_0_0_7"/>
<dbReference type="InParanoid" id="H8N199"/>
<dbReference type="STRING" id="1144275.COCOR_00492"/>
<keyword evidence="2" id="KW-1185">Reference proteome</keyword>
<reference evidence="2" key="2">
    <citation type="submission" date="2012-03" db="EMBL/GenBank/DDBJ databases">
        <title>Genome sequence of the fruiting myxobacterium Corallococcus coralloides DSM 2259.</title>
        <authorList>
            <person name="Huntley S."/>
            <person name="Zhang Y."/>
            <person name="Treuner-Lange A."/>
            <person name="Sensen C.W."/>
            <person name="Sogaard-Andersen L."/>
        </authorList>
    </citation>
    <scope>NUCLEOTIDE SEQUENCE [LARGE SCALE GENOMIC DNA]</scope>
    <source>
        <strain evidence="2">ATCC 25202 / DSM 2259 / NBRC 100086 / M2</strain>
    </source>
</reference>
<name>H8N199_CORCM</name>